<dbReference type="RefSeq" id="WP_063353603.1">
    <property type="nucleotide sequence ID" value="NZ_CP011120.1"/>
</dbReference>
<evidence type="ECO:0000256" key="1">
    <source>
        <dbReference type="SAM" id="MobiDB-lite"/>
    </source>
</evidence>
<name>A0ABM6AHI3_9PROT</name>
<feature type="region of interest" description="Disordered" evidence="1">
    <location>
        <begin position="95"/>
        <end position="122"/>
    </location>
</feature>
<evidence type="ECO:0000313" key="2">
    <source>
        <dbReference type="EMBL" id="ANA13098.1"/>
    </source>
</evidence>
<keyword evidence="3" id="KW-1185">Reference proteome</keyword>
<accession>A0ABM6AHI3</accession>
<protein>
    <submittedName>
        <fullName evidence="2">Uncharacterized protein</fullName>
    </submittedName>
</protein>
<dbReference type="EMBL" id="CP011120">
    <property type="protein sequence ID" value="ANA13098.1"/>
    <property type="molecule type" value="Genomic_DNA"/>
</dbReference>
<dbReference type="Proteomes" id="UP000076595">
    <property type="component" value="Chromosome"/>
</dbReference>
<sequence>MKQNYPPKPNTFMQAKAHTSNKLAQTLWVARFYPVWMCDCARALTQDTGSYLAQFRAVQWFLKPYVTWVDETLDWLEECRQKEWEYQDRQHSSLRASHVEGHIPSAQPSPKAGGGSDAATSNPDPLMTGLEDYFAACDQASAKCPKKFPPIPEKQRQRMRQITAEFLLHVGCRR</sequence>
<gene>
    <name evidence="2" type="ORF">WG31_02985</name>
</gene>
<reference evidence="2 3" key="1">
    <citation type="submission" date="2015-03" db="EMBL/GenBank/DDBJ databases">
        <title>Genome study of Acetobacter sp. SLV-7.</title>
        <authorList>
            <person name="Cho G.Y."/>
            <person name="Jeon C.O."/>
        </authorList>
    </citation>
    <scope>NUCLEOTIDE SEQUENCE [LARGE SCALE GENOMIC DNA]</scope>
    <source>
        <strain evidence="2 3">SLV-7</strain>
    </source>
</reference>
<evidence type="ECO:0000313" key="3">
    <source>
        <dbReference type="Proteomes" id="UP000076595"/>
    </source>
</evidence>
<organism evidence="2 3">
    <name type="scientific">Acetobacter oryzifermentans</name>
    <dbReference type="NCBI Taxonomy" id="1633874"/>
    <lineage>
        <taxon>Bacteria</taxon>
        <taxon>Pseudomonadati</taxon>
        <taxon>Pseudomonadota</taxon>
        <taxon>Alphaproteobacteria</taxon>
        <taxon>Acetobacterales</taxon>
        <taxon>Acetobacteraceae</taxon>
        <taxon>Acetobacter</taxon>
    </lineage>
</organism>
<proteinExistence type="predicted"/>